<organism evidence="3 4">
    <name type="scientific">Amnibacterium setariae</name>
    <dbReference type="NCBI Taxonomy" id="2306585"/>
    <lineage>
        <taxon>Bacteria</taxon>
        <taxon>Bacillati</taxon>
        <taxon>Actinomycetota</taxon>
        <taxon>Actinomycetes</taxon>
        <taxon>Micrococcales</taxon>
        <taxon>Microbacteriaceae</taxon>
        <taxon>Amnibacterium</taxon>
    </lineage>
</organism>
<evidence type="ECO:0000259" key="2">
    <source>
        <dbReference type="Pfam" id="PF09995"/>
    </source>
</evidence>
<dbReference type="PANTHER" id="PTHR36151">
    <property type="entry name" value="BLR2777 PROTEIN"/>
    <property type="match status" value="1"/>
</dbReference>
<name>A0A3A1UDA7_9MICO</name>
<evidence type="ECO:0000313" key="4">
    <source>
        <dbReference type="Proteomes" id="UP000265742"/>
    </source>
</evidence>
<dbReference type="PANTHER" id="PTHR36151:SF3">
    <property type="entry name" value="ER-BOUND OXYGENASE MPAB_MPAB'_RUBBER OXYGENASE CATALYTIC DOMAIN-CONTAINING PROTEIN"/>
    <property type="match status" value="1"/>
</dbReference>
<evidence type="ECO:0000256" key="1">
    <source>
        <dbReference type="SAM" id="MobiDB-lite"/>
    </source>
</evidence>
<dbReference type="OrthoDB" id="108890at2"/>
<feature type="region of interest" description="Disordered" evidence="1">
    <location>
        <begin position="282"/>
        <end position="301"/>
    </location>
</feature>
<accession>A0A3A1UDA7</accession>
<gene>
    <name evidence="3" type="ORF">D1781_06870</name>
</gene>
<protein>
    <submittedName>
        <fullName evidence="3">DUF2236 domain-containing protein</fullName>
    </submittedName>
</protein>
<dbReference type="Pfam" id="PF09995">
    <property type="entry name" value="MPAB_Lcp_cat"/>
    <property type="match status" value="1"/>
</dbReference>
<proteinExistence type="predicted"/>
<dbReference type="EMBL" id="QXTG01000001">
    <property type="protein sequence ID" value="RIX31086.1"/>
    <property type="molecule type" value="Genomic_DNA"/>
</dbReference>
<dbReference type="Proteomes" id="UP000265742">
    <property type="component" value="Unassembled WGS sequence"/>
</dbReference>
<feature type="domain" description="ER-bound oxygenase mpaB/mpaB'/Rubber oxygenase catalytic" evidence="2">
    <location>
        <begin position="45"/>
        <end position="272"/>
    </location>
</feature>
<sequence>MAVSSPFRARLFEVLSGDASGEPEWVRALGRGSGPGFFPVGSAAWEVHRDATTLVAGPRALLMQALHPGAMAGVHDWSRYREDPLGRLQGTIRWITTVTYGTVDQARAASGAVQHLHQRVQGAYEGADGARIAYAASDPDLAAWVHIAFMDSFLRAYQRYGRRPIPSGPDAYVAQWATAGELMGLREPPRTVDQLERRLDAFRASGVLRADDRVREAVEVIRRPPLPALVRPAYPAIVSGSVATLPGWARDLLGLRRPGPAAEATTRLVLRACAHLLGEAPTARHGRERTEAGKRTAAIPD</sequence>
<evidence type="ECO:0000313" key="3">
    <source>
        <dbReference type="EMBL" id="RIX31086.1"/>
    </source>
</evidence>
<dbReference type="RefSeq" id="WP_119481448.1">
    <property type="nucleotide sequence ID" value="NZ_QXTG01000001.1"/>
</dbReference>
<dbReference type="AlphaFoldDB" id="A0A3A1UDA7"/>
<keyword evidence="4" id="KW-1185">Reference proteome</keyword>
<comment type="caution">
    <text evidence="3">The sequence shown here is derived from an EMBL/GenBank/DDBJ whole genome shotgun (WGS) entry which is preliminary data.</text>
</comment>
<reference evidence="4" key="1">
    <citation type="submission" date="2018-09" db="EMBL/GenBank/DDBJ databases">
        <authorList>
            <person name="Kim I."/>
        </authorList>
    </citation>
    <scope>NUCLEOTIDE SEQUENCE [LARGE SCALE GENOMIC DNA]</scope>
    <source>
        <strain evidence="4">DD4a</strain>
    </source>
</reference>
<dbReference type="GO" id="GO:0016491">
    <property type="term" value="F:oxidoreductase activity"/>
    <property type="evidence" value="ECO:0007669"/>
    <property type="project" value="InterPro"/>
</dbReference>
<dbReference type="InterPro" id="IPR018713">
    <property type="entry name" value="MPAB/Lcp_cat_dom"/>
</dbReference>